<comment type="caution">
    <text evidence="2">The sequence shown here is derived from an EMBL/GenBank/DDBJ whole genome shotgun (WGS) entry which is preliminary data.</text>
</comment>
<feature type="region of interest" description="Disordered" evidence="1">
    <location>
        <begin position="172"/>
        <end position="202"/>
    </location>
</feature>
<feature type="region of interest" description="Disordered" evidence="1">
    <location>
        <begin position="83"/>
        <end position="125"/>
    </location>
</feature>
<dbReference type="OrthoDB" id="5969510at2759"/>
<keyword evidence="3" id="KW-1185">Reference proteome</keyword>
<feature type="region of interest" description="Disordered" evidence="1">
    <location>
        <begin position="44"/>
        <end position="65"/>
    </location>
</feature>
<protein>
    <submittedName>
        <fullName evidence="2">Uncharacterized protein</fullName>
    </submittedName>
</protein>
<gene>
    <name evidence="2" type="ORF">OS493_014013</name>
</gene>
<evidence type="ECO:0000313" key="3">
    <source>
        <dbReference type="Proteomes" id="UP001163046"/>
    </source>
</evidence>
<feature type="compositionally biased region" description="Polar residues" evidence="1">
    <location>
        <begin position="108"/>
        <end position="125"/>
    </location>
</feature>
<evidence type="ECO:0000256" key="1">
    <source>
        <dbReference type="SAM" id="MobiDB-lite"/>
    </source>
</evidence>
<dbReference type="EMBL" id="MU826356">
    <property type="protein sequence ID" value="KAJ7379618.1"/>
    <property type="molecule type" value="Genomic_DNA"/>
</dbReference>
<dbReference type="Proteomes" id="UP001163046">
    <property type="component" value="Unassembled WGS sequence"/>
</dbReference>
<proteinExistence type="predicted"/>
<feature type="compositionally biased region" description="Polar residues" evidence="1">
    <location>
        <begin position="355"/>
        <end position="366"/>
    </location>
</feature>
<accession>A0A9X0CZ10</accession>
<name>A0A9X0CZ10_9CNID</name>
<organism evidence="2 3">
    <name type="scientific">Desmophyllum pertusum</name>
    <dbReference type="NCBI Taxonomy" id="174260"/>
    <lineage>
        <taxon>Eukaryota</taxon>
        <taxon>Metazoa</taxon>
        <taxon>Cnidaria</taxon>
        <taxon>Anthozoa</taxon>
        <taxon>Hexacorallia</taxon>
        <taxon>Scleractinia</taxon>
        <taxon>Caryophylliina</taxon>
        <taxon>Caryophylliidae</taxon>
        <taxon>Desmophyllum</taxon>
    </lineage>
</organism>
<dbReference type="AlphaFoldDB" id="A0A9X0CZ10"/>
<evidence type="ECO:0000313" key="2">
    <source>
        <dbReference type="EMBL" id="KAJ7379618.1"/>
    </source>
</evidence>
<reference evidence="2" key="1">
    <citation type="submission" date="2023-01" db="EMBL/GenBank/DDBJ databases">
        <title>Genome assembly of the deep-sea coral Lophelia pertusa.</title>
        <authorList>
            <person name="Herrera S."/>
            <person name="Cordes E."/>
        </authorList>
    </citation>
    <scope>NUCLEOTIDE SEQUENCE</scope>
    <source>
        <strain evidence="2">USNM1676648</strain>
        <tissue evidence="2">Polyp</tissue>
    </source>
</reference>
<feature type="compositionally biased region" description="Polar residues" evidence="1">
    <location>
        <begin position="49"/>
        <end position="65"/>
    </location>
</feature>
<feature type="region of interest" description="Disordered" evidence="1">
    <location>
        <begin position="355"/>
        <end position="379"/>
    </location>
</feature>
<feature type="compositionally biased region" description="Low complexity" evidence="1">
    <location>
        <begin position="95"/>
        <end position="107"/>
    </location>
</feature>
<feature type="compositionally biased region" description="Polar residues" evidence="1">
    <location>
        <begin position="85"/>
        <end position="94"/>
    </location>
</feature>
<sequence length="555" mass="61963">MEDRILKTKLGSLELAEKRLLKRYRSETRLLKIKQEQRLGNLAIKRNEANGSNSNKRSPSPQSMGISCQLDLTKLQFTCDKRQSDNNSCSTNDGLPQPSSRLPRLPSVDSTKSPEPLTPTSKDSCQLSVNQKAIWTPPIVLQEGLTSVESKPGLLRDRDGIKCILGSNNDNPGMSFITESPRKRSASPRARSQTWNGKPLPNVQLSQSVTERNRSYSDEVKPRINRQTSLPCDLAVNIPNDISYVHIDHQKGETLLANDLKTSCPNQEIKLDEFFEILESLPPLFEDESCKPARINNEADEVTNEGAAGGICPLPVSGNPTQQCPVYPSGPVCSGPICLLPPRRRQRISMTKGNVMEDSSCNNTPNIPMESSVKSSRAGESGYGAVRKASVKCKNIHNANEQGQLTNQETTVLKKTSVKREKLTARSKSLSSSLGKCSLREEIGVDFPKRKESVKSKHKPVLDDDLENKADNNIDVPIDKSNWMKALKKVFNVNLFLSGMVALQKQRELDRVALEKKKAALDKLYQDLQHCRYLRQPSKEDNEHTDYVSWVFDKD</sequence>